<dbReference type="Pfam" id="PF07499">
    <property type="entry name" value="RuvA_C"/>
    <property type="match status" value="1"/>
</dbReference>
<keyword evidence="8" id="KW-0378">Hydrolase</keyword>
<dbReference type="SUPFAM" id="SSF47781">
    <property type="entry name" value="RuvA domain 2-like"/>
    <property type="match status" value="1"/>
</dbReference>
<dbReference type="Gene3D" id="1.10.150.20">
    <property type="entry name" value="5' to 3' exonuclease, C-terminal subdomain"/>
    <property type="match status" value="1"/>
</dbReference>
<comment type="subunit">
    <text evidence="6">Homotetramer. Forms an RuvA(8)-RuvB(12)-Holliday junction (HJ) complex. HJ DNA is sandwiched between 2 RuvA tetramers; dsDNA enters through RuvA and exits via RuvB. An RuvB hexamer assembles on each DNA strand where it exits the tetramer. Each RuvB hexamer is contacted by two RuvA subunits (via domain III) on 2 adjacent RuvB subunits; this complex drives branch migration. In the full resolvosome a probable DNA-RuvA(4)-RuvB(12)-RuvC(2) complex forms which resolves the HJ.</text>
</comment>
<evidence type="ECO:0000256" key="2">
    <source>
        <dbReference type="ARBA" id="ARBA00022763"/>
    </source>
</evidence>
<evidence type="ECO:0000256" key="4">
    <source>
        <dbReference type="ARBA" id="ARBA00023172"/>
    </source>
</evidence>
<dbReference type="GO" id="GO:0006281">
    <property type="term" value="P:DNA repair"/>
    <property type="evidence" value="ECO:0007669"/>
    <property type="project" value="UniProtKB-UniRule"/>
</dbReference>
<dbReference type="CDD" id="cd14332">
    <property type="entry name" value="UBA_RuvA_C"/>
    <property type="match status" value="1"/>
</dbReference>
<feature type="domain" description="Helix-hairpin-helix DNA-binding motif class 1" evidence="7">
    <location>
        <begin position="96"/>
        <end position="115"/>
    </location>
</feature>
<evidence type="ECO:0000256" key="6">
    <source>
        <dbReference type="HAMAP-Rule" id="MF_00031"/>
    </source>
</evidence>
<comment type="function">
    <text evidence="6">The RuvA-RuvB-RuvC complex processes Holliday junction (HJ) DNA during genetic recombination and DNA repair, while the RuvA-RuvB complex plays an important role in the rescue of blocked DNA replication forks via replication fork reversal (RFR). RuvA specifically binds to HJ cruciform DNA, conferring on it an open structure. The RuvB hexamer acts as an ATP-dependent pump, pulling dsDNA into and through the RuvAB complex. HJ branch migration allows RuvC to scan DNA until it finds its consensus sequence, where it cleaves and resolves the cruciform DNA.</text>
</comment>
<dbReference type="GO" id="GO:0016787">
    <property type="term" value="F:hydrolase activity"/>
    <property type="evidence" value="ECO:0007669"/>
    <property type="project" value="UniProtKB-KW"/>
</dbReference>
<dbReference type="GO" id="GO:0048476">
    <property type="term" value="C:Holliday junction resolvase complex"/>
    <property type="evidence" value="ECO:0007669"/>
    <property type="project" value="UniProtKB-UniRule"/>
</dbReference>
<dbReference type="Gene3D" id="2.40.50.140">
    <property type="entry name" value="Nucleic acid-binding proteins"/>
    <property type="match status" value="1"/>
</dbReference>
<dbReference type="InterPro" id="IPR012340">
    <property type="entry name" value="NA-bd_OB-fold"/>
</dbReference>
<accession>A0A6A8M7S6</accession>
<evidence type="ECO:0000256" key="1">
    <source>
        <dbReference type="ARBA" id="ARBA00022490"/>
    </source>
</evidence>
<dbReference type="GO" id="GO:0005737">
    <property type="term" value="C:cytoplasm"/>
    <property type="evidence" value="ECO:0007669"/>
    <property type="project" value="UniProtKB-SubCell"/>
</dbReference>
<dbReference type="HAMAP" id="MF_00031">
    <property type="entry name" value="DNA_HJ_migration_RuvA"/>
    <property type="match status" value="1"/>
</dbReference>
<dbReference type="InterPro" id="IPR010994">
    <property type="entry name" value="RuvA_2-like"/>
</dbReference>
<comment type="domain">
    <text evidence="6">Has three domains with a flexible linker between the domains II and III and assumes an 'L' shape. Domain III is highly mobile and contacts RuvB.</text>
</comment>
<keyword evidence="2 6" id="KW-0227">DNA damage</keyword>
<dbReference type="GO" id="GO:0009379">
    <property type="term" value="C:Holliday junction helicase complex"/>
    <property type="evidence" value="ECO:0007669"/>
    <property type="project" value="InterPro"/>
</dbReference>
<keyword evidence="4 6" id="KW-0233">DNA recombination</keyword>
<protein>
    <recommendedName>
        <fullName evidence="6">Holliday junction branch migration complex subunit RuvA</fullName>
    </recommendedName>
</protein>
<dbReference type="InterPro" id="IPR011114">
    <property type="entry name" value="RuvA_C"/>
</dbReference>
<dbReference type="Pfam" id="PF01330">
    <property type="entry name" value="RuvA_N"/>
    <property type="match status" value="1"/>
</dbReference>
<reference evidence="8" key="1">
    <citation type="submission" date="2019-09" db="EMBL/GenBank/DDBJ databases">
        <title>In-depth cultivation of the pig gut microbiome towards novel bacterial diversity and tailored functional studies.</title>
        <authorList>
            <person name="Wylensek D."/>
            <person name="Hitch T.C.A."/>
            <person name="Clavel T."/>
        </authorList>
    </citation>
    <scope>NUCLEOTIDE SEQUENCE</scope>
    <source>
        <strain evidence="8">RF-744-FAT-WT-3</strain>
    </source>
</reference>
<comment type="subcellular location">
    <subcellularLocation>
        <location evidence="6">Cytoplasm</location>
    </subcellularLocation>
</comment>
<evidence type="ECO:0000313" key="8">
    <source>
        <dbReference type="EMBL" id="MST68349.1"/>
    </source>
</evidence>
<keyword evidence="5 6" id="KW-0234">DNA repair</keyword>
<dbReference type="SMART" id="SM00278">
    <property type="entry name" value="HhH1"/>
    <property type="match status" value="2"/>
</dbReference>
<dbReference type="Pfam" id="PF14520">
    <property type="entry name" value="HHH_5"/>
    <property type="match status" value="1"/>
</dbReference>
<dbReference type="Gene3D" id="1.10.8.10">
    <property type="entry name" value="DNA helicase RuvA subunit, C-terminal domain"/>
    <property type="match status" value="1"/>
</dbReference>
<dbReference type="InterPro" id="IPR000085">
    <property type="entry name" value="RuvA"/>
</dbReference>
<sequence>MSRPFRRKQPEQAYQKRGEDVQMIRQITGEYLYYEKGAVVIQTSGGIGFRVFVPELSPLLNTREGETISVYTHMAVKEDSISLYGFPDRDSLQLFQQLISVNGVGPKAAMSILSLGTVNRVKSYIAAKDGKSLAKAQGVGKKSAERIILELSDKISPLPEGEAGIPDTEASDMPAVTSQRSEAIVALTTLGYTRKEAEDAISHVPEEDLSAEEYIKKALKYLL</sequence>
<keyword evidence="3 6" id="KW-0238">DNA-binding</keyword>
<proteinExistence type="inferred from homology"/>
<keyword evidence="1 6" id="KW-0963">Cytoplasm</keyword>
<dbReference type="GO" id="GO:0005524">
    <property type="term" value="F:ATP binding"/>
    <property type="evidence" value="ECO:0007669"/>
    <property type="project" value="InterPro"/>
</dbReference>
<dbReference type="NCBIfam" id="TIGR00084">
    <property type="entry name" value="ruvA"/>
    <property type="match status" value="1"/>
</dbReference>
<gene>
    <name evidence="6 8" type="primary">ruvA</name>
    <name evidence="8" type="ORF">FYJ66_01905</name>
</gene>
<organism evidence="8">
    <name type="scientific">Baileyella intestinalis</name>
    <dbReference type="NCBI Taxonomy" id="2606709"/>
    <lineage>
        <taxon>Bacteria</taxon>
        <taxon>Bacillati</taxon>
        <taxon>Bacillota</taxon>
        <taxon>Clostridia</taxon>
        <taxon>Peptostreptococcales</taxon>
        <taxon>Anaerovoracaceae</taxon>
        <taxon>Baileyella</taxon>
    </lineage>
</organism>
<dbReference type="GO" id="GO:0009378">
    <property type="term" value="F:four-way junction helicase activity"/>
    <property type="evidence" value="ECO:0007669"/>
    <property type="project" value="InterPro"/>
</dbReference>
<dbReference type="SUPFAM" id="SSF50249">
    <property type="entry name" value="Nucleic acid-binding proteins"/>
    <property type="match status" value="1"/>
</dbReference>
<evidence type="ECO:0000256" key="3">
    <source>
        <dbReference type="ARBA" id="ARBA00023125"/>
    </source>
</evidence>
<feature type="region of interest" description="Domain III" evidence="6">
    <location>
        <begin position="177"/>
        <end position="223"/>
    </location>
</feature>
<comment type="similarity">
    <text evidence="6">Belongs to the RuvA family.</text>
</comment>
<comment type="caution">
    <text evidence="6">Lacks conserved residue(s) required for the propagation of feature annotation.</text>
</comment>
<feature type="domain" description="Helix-hairpin-helix DNA-binding motif class 1" evidence="7">
    <location>
        <begin position="131"/>
        <end position="150"/>
    </location>
</feature>
<dbReference type="AlphaFoldDB" id="A0A6A8M7S6"/>
<dbReference type="InterPro" id="IPR003583">
    <property type="entry name" value="Hlx-hairpin-Hlx_DNA-bd_motif"/>
</dbReference>
<comment type="caution">
    <text evidence="8">The sequence shown here is derived from an EMBL/GenBank/DDBJ whole genome shotgun (WGS) entry which is preliminary data.</text>
</comment>
<dbReference type="GO" id="GO:0006310">
    <property type="term" value="P:DNA recombination"/>
    <property type="evidence" value="ECO:0007669"/>
    <property type="project" value="UniProtKB-UniRule"/>
</dbReference>
<dbReference type="InterPro" id="IPR036267">
    <property type="entry name" value="RuvA_C_sf"/>
</dbReference>
<evidence type="ECO:0000259" key="7">
    <source>
        <dbReference type="SMART" id="SM00278"/>
    </source>
</evidence>
<dbReference type="GO" id="GO:0000400">
    <property type="term" value="F:four-way junction DNA binding"/>
    <property type="evidence" value="ECO:0007669"/>
    <property type="project" value="UniProtKB-UniRule"/>
</dbReference>
<dbReference type="InterPro" id="IPR013849">
    <property type="entry name" value="DNA_helicase_Holl-junc_RuvA_I"/>
</dbReference>
<dbReference type="SUPFAM" id="SSF46929">
    <property type="entry name" value="DNA helicase RuvA subunit, C-terminal domain"/>
    <property type="match status" value="1"/>
</dbReference>
<evidence type="ECO:0000256" key="5">
    <source>
        <dbReference type="ARBA" id="ARBA00023204"/>
    </source>
</evidence>
<name>A0A6A8M7S6_9FIRM</name>
<dbReference type="EMBL" id="VUNB01000001">
    <property type="protein sequence ID" value="MST68349.1"/>
    <property type="molecule type" value="Genomic_DNA"/>
</dbReference>